<comment type="similarity">
    <text evidence="3 15">Belongs to the peptidase S11 family.</text>
</comment>
<comment type="catalytic activity">
    <reaction evidence="12">
        <text>Preferential cleavage: (Ac)2-L-Lys-D-Ala-|-D-Ala. Also transpeptidation of peptidyl-alanyl moieties that are N-acyl substituents of D-alanine.</text>
        <dbReference type="EC" id="3.4.16.4"/>
    </reaction>
</comment>
<evidence type="ECO:0000256" key="10">
    <source>
        <dbReference type="ARBA" id="ARBA00022984"/>
    </source>
</evidence>
<comment type="function">
    <text evidence="1">Removes C-terminal D-alanyl residues from sugar-peptide cell wall precursors.</text>
</comment>
<dbReference type="Gene3D" id="2.60.410.10">
    <property type="entry name" value="D-Ala-D-Ala carboxypeptidase, C-terminal domain"/>
    <property type="match status" value="1"/>
</dbReference>
<evidence type="ECO:0000256" key="9">
    <source>
        <dbReference type="ARBA" id="ARBA00022960"/>
    </source>
</evidence>
<dbReference type="InterPro" id="IPR012338">
    <property type="entry name" value="Beta-lactam/transpept-like"/>
</dbReference>
<evidence type="ECO:0000256" key="7">
    <source>
        <dbReference type="ARBA" id="ARBA00022729"/>
    </source>
</evidence>
<dbReference type="GO" id="GO:0071555">
    <property type="term" value="P:cell wall organization"/>
    <property type="evidence" value="ECO:0007669"/>
    <property type="project" value="UniProtKB-KW"/>
</dbReference>
<reference evidence="17 18" key="1">
    <citation type="submission" date="2006-03" db="EMBL/GenBank/DDBJ databases">
        <authorList>
            <person name="Bartlett D.H."/>
            <person name="Valle G."/>
            <person name="Lauro F.M."/>
            <person name="Vezzi A."/>
            <person name="Simonato F."/>
            <person name="Eloe E."/>
            <person name="Vitulo N."/>
            <person name="Stratton T.K."/>
            <person name="D'angelo M."/>
            <person name="Ferriera S."/>
            <person name="Johnson J."/>
            <person name="Kravitz S."/>
            <person name="Beeson K."/>
            <person name="Sutton G."/>
            <person name="Rogers Y."/>
            <person name="Friedman R."/>
            <person name="Frazier M."/>
            <person name="Venter J.C."/>
        </authorList>
    </citation>
    <scope>NUCLEOTIDE SEQUENCE [LARGE SCALE GENOMIC DNA]</scope>
    <source>
        <strain evidence="17 18">3TCK</strain>
    </source>
</reference>
<evidence type="ECO:0000256" key="13">
    <source>
        <dbReference type="PIRSR" id="PIRSR618044-1"/>
    </source>
</evidence>
<accession>Q1Z5Z5</accession>
<feature type="domain" description="Peptidase S11 D-Ala-D-Ala carboxypeptidase A C-terminal" evidence="16">
    <location>
        <begin position="279"/>
        <end position="369"/>
    </location>
</feature>
<evidence type="ECO:0000313" key="17">
    <source>
        <dbReference type="EMBL" id="EAS44049.1"/>
    </source>
</evidence>
<keyword evidence="6" id="KW-0645">Protease</keyword>
<evidence type="ECO:0000256" key="4">
    <source>
        <dbReference type="ARBA" id="ARBA00012448"/>
    </source>
</evidence>
<evidence type="ECO:0000256" key="8">
    <source>
        <dbReference type="ARBA" id="ARBA00022801"/>
    </source>
</evidence>
<evidence type="ECO:0000256" key="3">
    <source>
        <dbReference type="ARBA" id="ARBA00007164"/>
    </source>
</evidence>
<dbReference type="GO" id="GO:0009252">
    <property type="term" value="P:peptidoglycan biosynthetic process"/>
    <property type="evidence" value="ECO:0007669"/>
    <property type="project" value="UniProtKB-UniPathway"/>
</dbReference>
<keyword evidence="10" id="KW-0573">Peptidoglycan synthesis</keyword>
<dbReference type="InterPro" id="IPR015956">
    <property type="entry name" value="Peniciliin-bd_prot_C_sf"/>
</dbReference>
<feature type="active site" description="Proton acceptor" evidence="13">
    <location>
        <position position="66"/>
    </location>
</feature>
<dbReference type="HOGENOM" id="CLU_027070_8_1_6"/>
<protein>
    <recommendedName>
        <fullName evidence="4">serine-type D-Ala-D-Ala carboxypeptidase</fullName>
        <ecNumber evidence="4">3.4.16.4</ecNumber>
    </recommendedName>
</protein>
<evidence type="ECO:0000256" key="14">
    <source>
        <dbReference type="PIRSR" id="PIRSR618044-2"/>
    </source>
</evidence>
<dbReference type="InterPro" id="IPR037167">
    <property type="entry name" value="Peptidase_S11_C_sf"/>
</dbReference>
<evidence type="ECO:0000256" key="2">
    <source>
        <dbReference type="ARBA" id="ARBA00004752"/>
    </source>
</evidence>
<dbReference type="RefSeq" id="WP_006230564.1">
    <property type="nucleotide sequence ID" value="NZ_CH724134.1"/>
</dbReference>
<organism evidence="17 18">
    <name type="scientific">Photobacterium profundum 3TCK</name>
    <dbReference type="NCBI Taxonomy" id="314280"/>
    <lineage>
        <taxon>Bacteria</taxon>
        <taxon>Pseudomonadati</taxon>
        <taxon>Pseudomonadota</taxon>
        <taxon>Gammaproteobacteria</taxon>
        <taxon>Vibrionales</taxon>
        <taxon>Vibrionaceae</taxon>
        <taxon>Photobacterium</taxon>
    </lineage>
</organism>
<feature type="binding site" evidence="14">
    <location>
        <position position="229"/>
    </location>
    <ligand>
        <name>substrate</name>
    </ligand>
</feature>
<dbReference type="Proteomes" id="UP000003789">
    <property type="component" value="Unassembled WGS sequence"/>
</dbReference>
<keyword evidence="7" id="KW-0732">Signal</keyword>
<dbReference type="InterPro" id="IPR001967">
    <property type="entry name" value="Peptidase_S11_N"/>
</dbReference>
<gene>
    <name evidence="17" type="ORF">P3TCK_12711</name>
</gene>
<proteinExistence type="inferred from homology"/>
<dbReference type="PANTHER" id="PTHR21581">
    <property type="entry name" value="D-ALANYL-D-ALANINE CARBOXYPEPTIDASE"/>
    <property type="match status" value="1"/>
</dbReference>
<dbReference type="Pfam" id="PF07943">
    <property type="entry name" value="PBP5_C"/>
    <property type="match status" value="1"/>
</dbReference>
<evidence type="ECO:0000259" key="16">
    <source>
        <dbReference type="SMART" id="SM00936"/>
    </source>
</evidence>
<evidence type="ECO:0000313" key="18">
    <source>
        <dbReference type="Proteomes" id="UP000003789"/>
    </source>
</evidence>
<name>Q1Z5Z5_9GAMM</name>
<keyword evidence="5 17" id="KW-0121">Carboxypeptidase</keyword>
<keyword evidence="8" id="KW-0378">Hydrolase</keyword>
<dbReference type="SUPFAM" id="SSF69189">
    <property type="entry name" value="Penicillin-binding protein associated domain"/>
    <property type="match status" value="1"/>
</dbReference>
<dbReference type="SUPFAM" id="SSF56601">
    <property type="entry name" value="beta-lactamase/transpeptidase-like"/>
    <property type="match status" value="1"/>
</dbReference>
<dbReference type="GO" id="GO:0006508">
    <property type="term" value="P:proteolysis"/>
    <property type="evidence" value="ECO:0007669"/>
    <property type="project" value="UniProtKB-KW"/>
</dbReference>
<dbReference type="PRINTS" id="PR00725">
    <property type="entry name" value="DADACBPTASE1"/>
</dbReference>
<dbReference type="InterPro" id="IPR012907">
    <property type="entry name" value="Peptidase_S11_C"/>
</dbReference>
<keyword evidence="9" id="KW-0133">Cell shape</keyword>
<dbReference type="EC" id="3.4.16.4" evidence="4"/>
<evidence type="ECO:0000256" key="11">
    <source>
        <dbReference type="ARBA" id="ARBA00023316"/>
    </source>
</evidence>
<dbReference type="Gene3D" id="3.40.710.10">
    <property type="entry name" value="DD-peptidase/beta-lactamase superfamily"/>
    <property type="match status" value="1"/>
</dbReference>
<feature type="active site" evidence="13">
    <location>
        <position position="126"/>
    </location>
</feature>
<dbReference type="PANTHER" id="PTHR21581:SF6">
    <property type="entry name" value="TRAFFICKING PROTEIN PARTICLE COMPLEX SUBUNIT 12"/>
    <property type="match status" value="1"/>
</dbReference>
<comment type="caution">
    <text evidence="17">The sequence shown here is derived from an EMBL/GenBank/DDBJ whole genome shotgun (WGS) entry which is preliminary data.</text>
</comment>
<dbReference type="GO" id="GO:0009002">
    <property type="term" value="F:serine-type D-Ala-D-Ala carboxypeptidase activity"/>
    <property type="evidence" value="ECO:0007669"/>
    <property type="project" value="UniProtKB-EC"/>
</dbReference>
<dbReference type="Pfam" id="PF00768">
    <property type="entry name" value="Peptidase_S11"/>
    <property type="match status" value="1"/>
</dbReference>
<dbReference type="AlphaFoldDB" id="Q1Z5Z5"/>
<evidence type="ECO:0000256" key="15">
    <source>
        <dbReference type="RuleBase" id="RU004016"/>
    </source>
</evidence>
<sequence>MKRFFGRIVLGAFSVHMLIATKVLAVVIPEPPALNAKGYVLMDFQSGSIIAENNPRDALAPASLTKLMTAYVVGQEINTKRLKWDDMVTVGENAWSLKFPDSSKMFIKPGDEISVENLMRGVIIQSGNDASVALAEYIAGSESGFVNLMNGWAKTLKLQDTRFINAHGLDGEGIQTSPADMATLMRHIIRDVPDVYALYQDKQFAWNDITQFNRNKLLWDKALNVDGGKTGYTEQAGYSLVSSATEGSRRLIAVVMGTPSQTIRAEASKNLLSYGFRFYDTQKVVQANESVFSYEIWKGATDKVTLGVTDDKYITLPRNMFKQLTKIVDIDQPLFAPIVKGDVVGNMVWQLDGETVARYPLISNETIEAGSFIDQIWDTLWLWLQSSIAGLKNLWEEASA</sequence>
<dbReference type="SMART" id="SM00936">
    <property type="entry name" value="PBP5_C"/>
    <property type="match status" value="1"/>
</dbReference>
<dbReference type="InterPro" id="IPR018044">
    <property type="entry name" value="Peptidase_S11"/>
</dbReference>
<keyword evidence="11" id="KW-0961">Cell wall biogenesis/degradation</keyword>
<evidence type="ECO:0000256" key="5">
    <source>
        <dbReference type="ARBA" id="ARBA00022645"/>
    </source>
</evidence>
<dbReference type="UniPathway" id="UPA00219"/>
<dbReference type="EMBL" id="AAPH01000007">
    <property type="protein sequence ID" value="EAS44049.1"/>
    <property type="molecule type" value="Genomic_DNA"/>
</dbReference>
<dbReference type="GO" id="GO:0008360">
    <property type="term" value="P:regulation of cell shape"/>
    <property type="evidence" value="ECO:0007669"/>
    <property type="project" value="UniProtKB-KW"/>
</dbReference>
<evidence type="ECO:0000256" key="12">
    <source>
        <dbReference type="ARBA" id="ARBA00034000"/>
    </source>
</evidence>
<evidence type="ECO:0000256" key="6">
    <source>
        <dbReference type="ARBA" id="ARBA00022670"/>
    </source>
</evidence>
<comment type="pathway">
    <text evidence="2">Cell wall biogenesis; peptidoglycan biosynthesis.</text>
</comment>
<feature type="active site" description="Acyl-ester intermediate" evidence="13">
    <location>
        <position position="63"/>
    </location>
</feature>
<evidence type="ECO:0000256" key="1">
    <source>
        <dbReference type="ARBA" id="ARBA00003217"/>
    </source>
</evidence>